<evidence type="ECO:0000259" key="21">
    <source>
        <dbReference type="PROSITE" id="PS50972"/>
    </source>
</evidence>
<dbReference type="SUPFAM" id="SSF52242">
    <property type="entry name" value="Cobalamin (vitamin B12)-binding domain"/>
    <property type="match status" value="1"/>
</dbReference>
<feature type="domain" description="B12-binding N-terminal" evidence="23">
    <location>
        <begin position="577"/>
        <end position="671"/>
    </location>
</feature>
<evidence type="ECO:0000256" key="19">
    <source>
        <dbReference type="PROSITE-ProRule" id="PRU00333"/>
    </source>
</evidence>
<dbReference type="Gene3D" id="3.20.20.20">
    <property type="entry name" value="Dihydropteroate synthase-like"/>
    <property type="match status" value="1"/>
</dbReference>
<dbReference type="SUPFAM" id="SSF51717">
    <property type="entry name" value="Dihydropteroate synthetase-like"/>
    <property type="match status" value="1"/>
</dbReference>
<dbReference type="InterPro" id="IPR011005">
    <property type="entry name" value="Dihydropteroate_synth-like_sf"/>
</dbReference>
<dbReference type="InterPro" id="IPR003759">
    <property type="entry name" value="Cbl-bd_cap"/>
</dbReference>
<dbReference type="PROSITE" id="PS51337">
    <property type="entry name" value="B12_BINDING_NTER"/>
    <property type="match status" value="1"/>
</dbReference>
<dbReference type="InterPro" id="IPR036724">
    <property type="entry name" value="Cobalamin-bd_sf"/>
</dbReference>
<keyword evidence="15" id="KW-0486">Methionine biosynthesis</keyword>
<feature type="domain" description="B12-binding" evidence="22">
    <location>
        <begin position="670"/>
        <end position="795"/>
    </location>
</feature>
<evidence type="ECO:0000256" key="17">
    <source>
        <dbReference type="ARBA" id="ARBA00025552"/>
    </source>
</evidence>
<keyword evidence="11 19" id="KW-0808">Transferase</keyword>
<dbReference type="GO" id="GO:0050667">
    <property type="term" value="P:homocysteine metabolic process"/>
    <property type="evidence" value="ECO:0007669"/>
    <property type="project" value="TreeGrafter"/>
</dbReference>
<feature type="binding site" evidence="19">
    <location>
        <position position="196"/>
    </location>
    <ligand>
        <name>Zn(2+)</name>
        <dbReference type="ChEBI" id="CHEBI:29105"/>
    </ligand>
</feature>
<evidence type="ECO:0000259" key="20">
    <source>
        <dbReference type="PROSITE" id="PS50970"/>
    </source>
</evidence>
<evidence type="ECO:0000256" key="15">
    <source>
        <dbReference type="ARBA" id="ARBA00023167"/>
    </source>
</evidence>
<keyword evidence="25" id="KW-1185">Reference proteome</keyword>
<comment type="catalytic activity">
    <reaction evidence="1">
        <text>(6S)-5-methyl-5,6,7,8-tetrahydrofolate + L-homocysteine = (6S)-5,6,7,8-tetrahydrofolate + L-methionine</text>
        <dbReference type="Rhea" id="RHEA:11172"/>
        <dbReference type="ChEBI" id="CHEBI:18608"/>
        <dbReference type="ChEBI" id="CHEBI:57453"/>
        <dbReference type="ChEBI" id="CHEBI:57844"/>
        <dbReference type="ChEBI" id="CHEBI:58199"/>
        <dbReference type="EC" id="2.1.1.13"/>
    </reaction>
</comment>
<dbReference type="RefSeq" id="WP_093689781.1">
    <property type="nucleotide sequence ID" value="NZ_FNBU01000010.1"/>
</dbReference>
<keyword evidence="14 19" id="KW-0862">Zinc</keyword>
<dbReference type="GO" id="GO:0008705">
    <property type="term" value="F:methionine synthase activity"/>
    <property type="evidence" value="ECO:0007669"/>
    <property type="project" value="UniProtKB-EC"/>
</dbReference>
<dbReference type="InterPro" id="IPR003726">
    <property type="entry name" value="HCY_dom"/>
</dbReference>
<evidence type="ECO:0000259" key="22">
    <source>
        <dbReference type="PROSITE" id="PS51332"/>
    </source>
</evidence>
<keyword evidence="10" id="KW-0846">Cobalamin</keyword>
<feature type="domain" description="Pterin-binding" evidence="21">
    <location>
        <begin position="310"/>
        <end position="554"/>
    </location>
</feature>
<dbReference type="UniPathway" id="UPA00051">
    <property type="reaction ID" value="UER00081"/>
</dbReference>
<accession>A0A1G7L3M4</accession>
<dbReference type="Gene3D" id="3.40.50.280">
    <property type="entry name" value="Cobalamin-binding domain"/>
    <property type="match status" value="1"/>
</dbReference>
<sequence length="795" mass="82400">MIYLFDGAMGTMLQQAGLTPGQCPEAWNCERPEVVTAIHRRYVESGAAIIETNTFGANRVKLSHYGLARDVARLNTAAVRAARAAAGPHTKIAGSVGPTGKFIAPLGELSFDEACDVFAEQIAALDAAGVDYIIIETIIDLQEMRAALLAAKQTTRKPVICQLSFGADGRTVTGTDPATAAIVLEAMGADIIGANCSLGPAQLVPVVEALAAHTSRPVSVQPNAGMPELVDGKTHFPMGPAELAAWAPRLIAAGASYIGGCCGTTPEHIRAMAEAIRHLGGSGTSVRTVRQGVALTSRSRTVWLGPGHPPVIIGERINPSGRKALAAEIRSGSFLTVKKDALAQVQAGATVLDVNMGVPGIDQAATMGRAVQELSMLVDVPLSIDTTDPAALEAGLKAFPGRALVNSVSAEPERLETFLPLAKKYGAAVLCLPVAPGGVPATANERLAVAKQIVEAALKAGLRPQDLLLDALVLTVAAEGQAARETLATLRLYREHFAYPAVIGLSNISYGLPRRDLMNAAFCAMALAAGLDAPILNPYDPLMQDMLAAAGALLGYDANGKSYSERYGRAAAPSPADPAAEETGDKLDQIRQMVIRGEKEAVTAAVQAALQAGYSPLDITDRALTAAMNEVGEAFGAGRCFLPQVLLSAEAMRAAFEIIKTTLPPNAASRGTVVLATVKGDIHDLGKNIVATLLENSGFTVIDLGKDVAPEVVVAAAREHDADVVGLCALMTTTMPQIDVTIAALRAAGCRAATIVGGAVLTAEYAAQAGADAYAADGVDAVNKVKTLLKKSRHA</sequence>
<comment type="cofactor">
    <cofactor evidence="2 19">
        <name>Zn(2+)</name>
        <dbReference type="ChEBI" id="CHEBI:29105"/>
    </cofactor>
</comment>
<dbReference type="InterPro" id="IPR036594">
    <property type="entry name" value="Meth_synthase_dom"/>
</dbReference>
<dbReference type="PROSITE" id="PS50972">
    <property type="entry name" value="PTERIN_BINDING"/>
    <property type="match status" value="1"/>
</dbReference>
<comment type="function">
    <text evidence="17">Catalyzes the transfer of a methyl group from methyl-cobalamin to homocysteine, yielding enzyme-bound cob(I)alamin and methionine. Subsequently, remethylates the cofactor using methyltetrahydrofolate.</text>
</comment>
<dbReference type="PANTHER" id="PTHR45833">
    <property type="entry name" value="METHIONINE SYNTHASE"/>
    <property type="match status" value="1"/>
</dbReference>
<dbReference type="InterPro" id="IPR017215">
    <property type="entry name" value="MetH_bac"/>
</dbReference>
<evidence type="ECO:0000256" key="10">
    <source>
        <dbReference type="ARBA" id="ARBA00022628"/>
    </source>
</evidence>
<keyword evidence="13 19" id="KW-0479">Metal-binding</keyword>
<keyword evidence="8 19" id="KW-0489">Methyltransferase</keyword>
<evidence type="ECO:0000256" key="16">
    <source>
        <dbReference type="ARBA" id="ARBA00023285"/>
    </source>
</evidence>
<dbReference type="GO" id="GO:0032259">
    <property type="term" value="P:methylation"/>
    <property type="evidence" value="ECO:0007669"/>
    <property type="project" value="UniProtKB-KW"/>
</dbReference>
<dbReference type="GO" id="GO:0031419">
    <property type="term" value="F:cobalamin binding"/>
    <property type="evidence" value="ECO:0007669"/>
    <property type="project" value="UniProtKB-KW"/>
</dbReference>
<evidence type="ECO:0000313" key="24">
    <source>
        <dbReference type="EMBL" id="SDF43981.1"/>
    </source>
</evidence>
<evidence type="ECO:0000256" key="3">
    <source>
        <dbReference type="ARBA" id="ARBA00001956"/>
    </source>
</evidence>
<dbReference type="STRING" id="1123285.SAMN05660235_01624"/>
<comment type="cofactor">
    <cofactor evidence="3">
        <name>methylcob(III)alamin</name>
        <dbReference type="ChEBI" id="CHEBI:28115"/>
    </cofactor>
</comment>
<dbReference type="SUPFAM" id="SSF82282">
    <property type="entry name" value="Homocysteine S-methyltransferase"/>
    <property type="match status" value="1"/>
</dbReference>
<evidence type="ECO:0000256" key="1">
    <source>
        <dbReference type="ARBA" id="ARBA00001700"/>
    </source>
</evidence>
<proteinExistence type="inferred from homology"/>
<evidence type="ECO:0000313" key="25">
    <source>
        <dbReference type="Proteomes" id="UP000243333"/>
    </source>
</evidence>
<keyword evidence="16" id="KW-0170">Cobalt</keyword>
<evidence type="ECO:0000256" key="2">
    <source>
        <dbReference type="ARBA" id="ARBA00001947"/>
    </source>
</evidence>
<feature type="binding site" evidence="19">
    <location>
        <position position="262"/>
    </location>
    <ligand>
        <name>Zn(2+)</name>
        <dbReference type="ChEBI" id="CHEBI:29105"/>
    </ligand>
</feature>
<gene>
    <name evidence="24" type="ORF">SAMN05660235_01624</name>
</gene>
<dbReference type="OrthoDB" id="9803687at2"/>
<evidence type="ECO:0000256" key="4">
    <source>
        <dbReference type="ARBA" id="ARBA00005178"/>
    </source>
</evidence>
<dbReference type="SUPFAM" id="SSF47644">
    <property type="entry name" value="Methionine synthase domain"/>
    <property type="match status" value="1"/>
</dbReference>
<organism evidence="24 25">
    <name type="scientific">Sporolituus thermophilus DSM 23256</name>
    <dbReference type="NCBI Taxonomy" id="1123285"/>
    <lineage>
        <taxon>Bacteria</taxon>
        <taxon>Bacillati</taxon>
        <taxon>Bacillota</taxon>
        <taxon>Negativicutes</taxon>
        <taxon>Selenomonadales</taxon>
        <taxon>Sporomusaceae</taxon>
        <taxon>Sporolituus</taxon>
    </lineage>
</organism>
<evidence type="ECO:0000259" key="23">
    <source>
        <dbReference type="PROSITE" id="PS51337"/>
    </source>
</evidence>
<dbReference type="GO" id="GO:0046653">
    <property type="term" value="P:tetrahydrofolate metabolic process"/>
    <property type="evidence" value="ECO:0007669"/>
    <property type="project" value="TreeGrafter"/>
</dbReference>
<evidence type="ECO:0000256" key="8">
    <source>
        <dbReference type="ARBA" id="ARBA00022603"/>
    </source>
</evidence>
<dbReference type="GO" id="GO:0046872">
    <property type="term" value="F:metal ion binding"/>
    <property type="evidence" value="ECO:0007669"/>
    <property type="project" value="UniProtKB-KW"/>
</dbReference>
<dbReference type="Pfam" id="PF02574">
    <property type="entry name" value="S-methyl_trans"/>
    <property type="match status" value="1"/>
</dbReference>
<dbReference type="NCBIfam" id="NF005719">
    <property type="entry name" value="PRK07535.1"/>
    <property type="match status" value="1"/>
</dbReference>
<evidence type="ECO:0000256" key="18">
    <source>
        <dbReference type="ARBA" id="ARBA00031040"/>
    </source>
</evidence>
<feature type="domain" description="Hcy-binding" evidence="20">
    <location>
        <begin position="1"/>
        <end position="276"/>
    </location>
</feature>
<dbReference type="SMART" id="SM01018">
    <property type="entry name" value="B12-binding_2"/>
    <property type="match status" value="1"/>
</dbReference>
<dbReference type="InterPro" id="IPR036589">
    <property type="entry name" value="HCY_dom_sf"/>
</dbReference>
<reference evidence="25" key="1">
    <citation type="submission" date="2016-10" db="EMBL/GenBank/DDBJ databases">
        <authorList>
            <person name="Varghese N."/>
            <person name="Submissions S."/>
        </authorList>
    </citation>
    <scope>NUCLEOTIDE SEQUENCE [LARGE SCALE GENOMIC DNA]</scope>
    <source>
        <strain evidence="25">DSM 23256</strain>
    </source>
</reference>
<name>A0A1G7L3M4_9FIRM</name>
<dbReference type="InterPro" id="IPR000489">
    <property type="entry name" value="Pterin-binding_dom"/>
</dbReference>
<dbReference type="Proteomes" id="UP000243333">
    <property type="component" value="Unassembled WGS sequence"/>
</dbReference>
<comment type="pathway">
    <text evidence="4">Amino-acid biosynthesis; L-methionine biosynthesis via de novo pathway; L-methionine from L-homocysteine (MetH route): step 1/1.</text>
</comment>
<dbReference type="AlphaFoldDB" id="A0A1G7L3M4"/>
<dbReference type="PROSITE" id="PS50970">
    <property type="entry name" value="HCY"/>
    <property type="match status" value="1"/>
</dbReference>
<dbReference type="PANTHER" id="PTHR45833:SF1">
    <property type="entry name" value="METHIONINE SYNTHASE"/>
    <property type="match status" value="1"/>
</dbReference>
<dbReference type="Pfam" id="PF02310">
    <property type="entry name" value="B12-binding"/>
    <property type="match status" value="1"/>
</dbReference>
<dbReference type="GO" id="GO:0005829">
    <property type="term" value="C:cytosol"/>
    <property type="evidence" value="ECO:0007669"/>
    <property type="project" value="TreeGrafter"/>
</dbReference>
<dbReference type="InterPro" id="IPR050554">
    <property type="entry name" value="Met_Synthase/Corrinoid"/>
</dbReference>
<dbReference type="EMBL" id="FNBU01000010">
    <property type="protein sequence ID" value="SDF43981.1"/>
    <property type="molecule type" value="Genomic_DNA"/>
</dbReference>
<comment type="similarity">
    <text evidence="5">Belongs to the vitamin-B12 dependent methionine synthase family.</text>
</comment>
<dbReference type="InterPro" id="IPR006158">
    <property type="entry name" value="Cobalamin-bd"/>
</dbReference>
<dbReference type="Pfam" id="PF00809">
    <property type="entry name" value="Pterin_bind"/>
    <property type="match status" value="1"/>
</dbReference>
<dbReference type="Gene3D" id="3.20.20.330">
    <property type="entry name" value="Homocysteine-binding-like domain"/>
    <property type="match status" value="1"/>
</dbReference>
<dbReference type="EC" id="2.1.1.13" evidence="6"/>
<feature type="binding site" evidence="19">
    <location>
        <position position="261"/>
    </location>
    <ligand>
        <name>Zn(2+)</name>
        <dbReference type="ChEBI" id="CHEBI:29105"/>
    </ligand>
</feature>
<evidence type="ECO:0000256" key="7">
    <source>
        <dbReference type="ARBA" id="ARBA00013998"/>
    </source>
</evidence>
<evidence type="ECO:0000256" key="9">
    <source>
        <dbReference type="ARBA" id="ARBA00022605"/>
    </source>
</evidence>
<evidence type="ECO:0000256" key="12">
    <source>
        <dbReference type="ARBA" id="ARBA00022691"/>
    </source>
</evidence>
<dbReference type="Gene3D" id="1.10.1240.10">
    <property type="entry name" value="Methionine synthase domain"/>
    <property type="match status" value="1"/>
</dbReference>
<evidence type="ECO:0000256" key="11">
    <source>
        <dbReference type="ARBA" id="ARBA00022679"/>
    </source>
</evidence>
<dbReference type="PROSITE" id="PS51332">
    <property type="entry name" value="B12_BINDING"/>
    <property type="match status" value="1"/>
</dbReference>
<dbReference type="PIRSF" id="PIRSF037472">
    <property type="entry name" value="DHPS_mtfrase"/>
    <property type="match status" value="1"/>
</dbReference>
<dbReference type="Pfam" id="PF02607">
    <property type="entry name" value="B12-binding_2"/>
    <property type="match status" value="1"/>
</dbReference>
<evidence type="ECO:0000256" key="14">
    <source>
        <dbReference type="ARBA" id="ARBA00022833"/>
    </source>
</evidence>
<protein>
    <recommendedName>
        <fullName evidence="7">Methionine synthase</fullName>
        <ecNumber evidence="6">2.1.1.13</ecNumber>
    </recommendedName>
    <alternativeName>
        <fullName evidence="18">5-methyltetrahydrofolate--homocysteine methyltransferase</fullName>
    </alternativeName>
</protein>
<keyword evidence="9" id="KW-0028">Amino-acid biosynthesis</keyword>
<keyword evidence="12" id="KW-0949">S-adenosyl-L-methionine</keyword>
<evidence type="ECO:0000256" key="6">
    <source>
        <dbReference type="ARBA" id="ARBA00012032"/>
    </source>
</evidence>
<evidence type="ECO:0000256" key="13">
    <source>
        <dbReference type="ARBA" id="ARBA00022723"/>
    </source>
</evidence>
<evidence type="ECO:0000256" key="5">
    <source>
        <dbReference type="ARBA" id="ARBA00010398"/>
    </source>
</evidence>